<dbReference type="EMBL" id="LAZR01004564">
    <property type="protein sequence ID" value="KKN07495.1"/>
    <property type="molecule type" value="Genomic_DNA"/>
</dbReference>
<accession>A0A0F9MJJ5</accession>
<feature type="region of interest" description="Disordered" evidence="1">
    <location>
        <begin position="104"/>
        <end position="132"/>
    </location>
</feature>
<evidence type="ECO:0000256" key="1">
    <source>
        <dbReference type="SAM" id="MobiDB-lite"/>
    </source>
</evidence>
<dbReference type="AlphaFoldDB" id="A0A0F9MJJ5"/>
<feature type="compositionally biased region" description="Basic and acidic residues" evidence="1">
    <location>
        <begin position="119"/>
        <end position="132"/>
    </location>
</feature>
<comment type="caution">
    <text evidence="2">The sequence shown here is derived from an EMBL/GenBank/DDBJ whole genome shotgun (WGS) entry which is preliminary data.</text>
</comment>
<reference evidence="2" key="1">
    <citation type="journal article" date="2015" name="Nature">
        <title>Complex archaea that bridge the gap between prokaryotes and eukaryotes.</title>
        <authorList>
            <person name="Spang A."/>
            <person name="Saw J.H."/>
            <person name="Jorgensen S.L."/>
            <person name="Zaremba-Niedzwiedzka K."/>
            <person name="Martijn J."/>
            <person name="Lind A.E."/>
            <person name="van Eijk R."/>
            <person name="Schleper C."/>
            <person name="Guy L."/>
            <person name="Ettema T.J."/>
        </authorList>
    </citation>
    <scope>NUCLEOTIDE SEQUENCE</scope>
</reference>
<gene>
    <name evidence="2" type="ORF">LCGC14_1066340</name>
</gene>
<proteinExistence type="predicted"/>
<organism evidence="2">
    <name type="scientific">marine sediment metagenome</name>
    <dbReference type="NCBI Taxonomy" id="412755"/>
    <lineage>
        <taxon>unclassified sequences</taxon>
        <taxon>metagenomes</taxon>
        <taxon>ecological metagenomes</taxon>
    </lineage>
</organism>
<evidence type="ECO:0000313" key="2">
    <source>
        <dbReference type="EMBL" id="KKN07495.1"/>
    </source>
</evidence>
<name>A0A0F9MJJ5_9ZZZZ</name>
<protein>
    <submittedName>
        <fullName evidence="2">Uncharacterized protein</fullName>
    </submittedName>
</protein>
<sequence>MPIYTYECGEHGVCDVFQRGIGPDSYSCPDCSQPMTNVLAAPAVITVERNWNEKANDYQTHGPYYQAKSQLENINRQAAERGESHSPITEEAIQVAAKAIDEAARNPQPSVEQQQIQRIRRDQMARRSKQTD</sequence>